<proteinExistence type="inferred from homology"/>
<keyword evidence="2" id="KW-0229">DNA integration</keyword>
<dbReference type="InterPro" id="IPR028259">
    <property type="entry name" value="AP2-like_int_N"/>
</dbReference>
<sequence>MASITKYTNSKGSFWQVRAFIGYKEDGRELRLTRKGFKTKKEAQKALNQAISDYETKKAPEEQVQLTFKELYDIWLEQYRLSVKPSSVATAKRYCELHVLPAFGHLKLNKITVAYCQKQVNIWHSKYKQYNYLRKETQKIMKFGVSSELMDSNPMSKVIVPRKKEIDTPVKFYTKDELIEFLNFSKSICNSKIYTFIRLLAFTGMRKSEALALQWQDIDFTRKTLNIGKTVAIDEFKQVILQEPKTINSIRVIKLDDGTLSQLESWRREQEIQLKFLKIKSSTQQHIFTGKNNRLYYPQIINDWLNWVYLKDSEKRFHKITPHGFRYTHCSLLFESGASIKEVQSRLGHKDVQTTLNVYACTTPQMIENTGEKFANYINF</sequence>
<keyword evidence="4" id="KW-0233">DNA recombination</keyword>
<gene>
    <name evidence="5" type="ORF">BW732_10705</name>
</gene>
<dbReference type="InterPro" id="IPR004107">
    <property type="entry name" value="Integrase_SAM-like_N"/>
</dbReference>
<evidence type="ECO:0000256" key="1">
    <source>
        <dbReference type="ARBA" id="ARBA00008857"/>
    </source>
</evidence>
<evidence type="ECO:0000313" key="5">
    <source>
        <dbReference type="EMBL" id="AQP54627.1"/>
    </source>
</evidence>
<comment type="similarity">
    <text evidence="1">Belongs to the 'phage' integrase family.</text>
</comment>
<dbReference type="GO" id="GO:0003677">
    <property type="term" value="F:DNA binding"/>
    <property type="evidence" value="ECO:0007669"/>
    <property type="project" value="UniProtKB-KW"/>
</dbReference>
<dbReference type="EMBL" id="CP019609">
    <property type="protein sequence ID" value="AQP54627.1"/>
    <property type="molecule type" value="Genomic_DNA"/>
</dbReference>
<keyword evidence="3" id="KW-0238">DNA-binding</keyword>
<dbReference type="Pfam" id="PF00589">
    <property type="entry name" value="Phage_integrase"/>
    <property type="match status" value="1"/>
</dbReference>
<dbReference type="InterPro" id="IPR010998">
    <property type="entry name" value="Integrase_recombinase_N"/>
</dbReference>
<dbReference type="SUPFAM" id="SSF56349">
    <property type="entry name" value="DNA breaking-rejoining enzymes"/>
    <property type="match status" value="1"/>
</dbReference>
<dbReference type="OrthoDB" id="9803188at2"/>
<dbReference type="GO" id="GO:0015074">
    <property type="term" value="P:DNA integration"/>
    <property type="evidence" value="ECO:0007669"/>
    <property type="project" value="UniProtKB-KW"/>
</dbReference>
<dbReference type="Gene3D" id="1.10.150.130">
    <property type="match status" value="1"/>
</dbReference>
<dbReference type="KEGG" id="vpi:BW732_10705"/>
<dbReference type="RefSeq" id="WP_077276716.1">
    <property type="nucleotide sequence ID" value="NZ_CP019609.1"/>
</dbReference>
<dbReference type="STRING" id="633807.BW732_10705"/>
<organism evidence="5 6">
    <name type="scientific">Vagococcus penaei</name>
    <dbReference type="NCBI Taxonomy" id="633807"/>
    <lineage>
        <taxon>Bacteria</taxon>
        <taxon>Bacillati</taxon>
        <taxon>Bacillota</taxon>
        <taxon>Bacilli</taxon>
        <taxon>Lactobacillales</taxon>
        <taxon>Enterococcaceae</taxon>
        <taxon>Vagococcus</taxon>
    </lineage>
</organism>
<keyword evidence="6" id="KW-1185">Reference proteome</keyword>
<dbReference type="PROSITE" id="PS51898">
    <property type="entry name" value="TYR_RECOMBINASE"/>
    <property type="match status" value="1"/>
</dbReference>
<dbReference type="GO" id="GO:0006310">
    <property type="term" value="P:DNA recombination"/>
    <property type="evidence" value="ECO:0007669"/>
    <property type="project" value="UniProtKB-KW"/>
</dbReference>
<reference evidence="5 6" key="1">
    <citation type="journal article" date="2010" name="Int. J. Syst. Evol. Microbiol.">
        <title>Vagococcus penaei sp. nov., isolated from spoilage microbiota of cooked shrimp (Penaeus vannamei).</title>
        <authorList>
            <person name="Jaffres E."/>
            <person name="Prevost H."/>
            <person name="Rossero A."/>
            <person name="Joffraud J.J."/>
            <person name="Dousset X."/>
        </authorList>
    </citation>
    <scope>NUCLEOTIDE SEQUENCE [LARGE SCALE GENOMIC DNA]</scope>
    <source>
        <strain evidence="5 6">CD276</strain>
    </source>
</reference>
<dbReference type="Proteomes" id="UP000188246">
    <property type="component" value="Chromosome"/>
</dbReference>
<dbReference type="PANTHER" id="PTHR30629:SF6">
    <property type="entry name" value="PROPHAGE INTEGRASE INTA-RELATED"/>
    <property type="match status" value="1"/>
</dbReference>
<protein>
    <submittedName>
        <fullName evidence="5">Site-specific integrase</fullName>
    </submittedName>
</protein>
<dbReference type="Pfam" id="PF14657">
    <property type="entry name" value="Arm-DNA-bind_4"/>
    <property type="match status" value="1"/>
</dbReference>
<dbReference type="AlphaFoldDB" id="A0A1Q2D8D7"/>
<dbReference type="InterPro" id="IPR011010">
    <property type="entry name" value="DNA_brk_join_enz"/>
</dbReference>
<dbReference type="CDD" id="cd01189">
    <property type="entry name" value="INT_ICEBs1_C_like"/>
    <property type="match status" value="1"/>
</dbReference>
<dbReference type="InterPro" id="IPR050808">
    <property type="entry name" value="Phage_Integrase"/>
</dbReference>
<dbReference type="PANTHER" id="PTHR30629">
    <property type="entry name" value="PROPHAGE INTEGRASE"/>
    <property type="match status" value="1"/>
</dbReference>
<evidence type="ECO:0000313" key="6">
    <source>
        <dbReference type="Proteomes" id="UP000188246"/>
    </source>
</evidence>
<name>A0A1Q2D8D7_9ENTE</name>
<evidence type="ECO:0000256" key="2">
    <source>
        <dbReference type="ARBA" id="ARBA00022908"/>
    </source>
</evidence>
<evidence type="ECO:0000256" key="3">
    <source>
        <dbReference type="ARBA" id="ARBA00023125"/>
    </source>
</evidence>
<dbReference type="InterPro" id="IPR002104">
    <property type="entry name" value="Integrase_catalytic"/>
</dbReference>
<dbReference type="Pfam" id="PF14659">
    <property type="entry name" value="Phage_int_SAM_3"/>
    <property type="match status" value="1"/>
</dbReference>
<dbReference type="Gene3D" id="1.10.443.10">
    <property type="entry name" value="Intergrase catalytic core"/>
    <property type="match status" value="1"/>
</dbReference>
<dbReference type="InterPro" id="IPR013762">
    <property type="entry name" value="Integrase-like_cat_sf"/>
</dbReference>
<evidence type="ECO:0000256" key="4">
    <source>
        <dbReference type="ARBA" id="ARBA00023172"/>
    </source>
</evidence>
<accession>A0A1Q2D8D7</accession>